<proteinExistence type="predicted"/>
<dbReference type="EMBL" id="CAJNOW010015923">
    <property type="protein sequence ID" value="CAF1646164.1"/>
    <property type="molecule type" value="Genomic_DNA"/>
</dbReference>
<evidence type="ECO:0000313" key="1">
    <source>
        <dbReference type="EMBL" id="CAF1646164.1"/>
    </source>
</evidence>
<comment type="caution">
    <text evidence="2">The sequence shown here is derived from an EMBL/GenBank/DDBJ whole genome shotgun (WGS) entry which is preliminary data.</text>
</comment>
<dbReference type="Proteomes" id="UP000663834">
    <property type="component" value="Unassembled WGS sequence"/>
</dbReference>
<reference evidence="2" key="1">
    <citation type="submission" date="2021-02" db="EMBL/GenBank/DDBJ databases">
        <authorList>
            <person name="Nowell W R."/>
        </authorList>
    </citation>
    <scope>NUCLEOTIDE SEQUENCE</scope>
</reference>
<dbReference type="AlphaFoldDB" id="A0A816L188"/>
<protein>
    <submittedName>
        <fullName evidence="2">Uncharacterized protein</fullName>
    </submittedName>
</protein>
<dbReference type="Proteomes" id="UP000663824">
    <property type="component" value="Unassembled WGS sequence"/>
</dbReference>
<evidence type="ECO:0000313" key="2">
    <source>
        <dbReference type="EMBL" id="CAF1928773.1"/>
    </source>
</evidence>
<dbReference type="EMBL" id="CAJNRE010000559">
    <property type="protein sequence ID" value="CAF1928773.1"/>
    <property type="molecule type" value="Genomic_DNA"/>
</dbReference>
<name>A0A816L188_9BILA</name>
<organism evidence="2 3">
    <name type="scientific">Rotaria magnacalcarata</name>
    <dbReference type="NCBI Taxonomy" id="392030"/>
    <lineage>
        <taxon>Eukaryota</taxon>
        <taxon>Metazoa</taxon>
        <taxon>Spiralia</taxon>
        <taxon>Gnathifera</taxon>
        <taxon>Rotifera</taxon>
        <taxon>Eurotatoria</taxon>
        <taxon>Bdelloidea</taxon>
        <taxon>Philodinida</taxon>
        <taxon>Philodinidae</taxon>
        <taxon>Rotaria</taxon>
    </lineage>
</organism>
<sequence length="107" mass="12216">MCKVIRGHILILYGCKRSKNSLLSDRISAPTQRAVTDQIRTVSFDLGFVQSILSIDFMQIVRAINSSQRILHMESSEWLSYISANSERFSDSDKIGKHPRVLQKTVF</sequence>
<evidence type="ECO:0000313" key="3">
    <source>
        <dbReference type="Proteomes" id="UP000663824"/>
    </source>
</evidence>
<gene>
    <name evidence="1" type="ORF">KQP761_LOCUS29032</name>
    <name evidence="2" type="ORF">MBJ925_LOCUS3798</name>
</gene>
<accession>A0A816L188</accession>